<feature type="repeat" description="TPR" evidence="7">
    <location>
        <begin position="374"/>
        <end position="407"/>
    </location>
</feature>
<evidence type="ECO:0000256" key="5">
    <source>
        <dbReference type="ARBA" id="ARBA00022803"/>
    </source>
</evidence>
<evidence type="ECO:0000259" key="8">
    <source>
        <dbReference type="Pfam" id="PF04049"/>
    </source>
</evidence>
<gene>
    <name evidence="9" type="ORF">B0I35DRAFT_420318</name>
</gene>
<evidence type="ECO:0000256" key="2">
    <source>
        <dbReference type="ARBA" id="ARBA00022737"/>
    </source>
</evidence>
<evidence type="ECO:0000256" key="3">
    <source>
        <dbReference type="ARBA" id="ARBA00022776"/>
    </source>
</evidence>
<evidence type="ECO:0000256" key="1">
    <source>
        <dbReference type="ARBA" id="ARBA00022618"/>
    </source>
</evidence>
<dbReference type="PANTHER" id="PTHR12558:SF10">
    <property type="entry name" value="CELL DIVISION CYCLE PROTEIN 23 HOMOLOG"/>
    <property type="match status" value="1"/>
</dbReference>
<evidence type="ECO:0000256" key="4">
    <source>
        <dbReference type="ARBA" id="ARBA00022786"/>
    </source>
</evidence>
<keyword evidence="4" id="KW-0833">Ubl conjugation pathway</keyword>
<dbReference type="InterPro" id="IPR007192">
    <property type="entry name" value="APC8"/>
</dbReference>
<dbReference type="GO" id="GO:0031145">
    <property type="term" value="P:anaphase-promoting complex-dependent catabolic process"/>
    <property type="evidence" value="ECO:0007669"/>
    <property type="project" value="TreeGrafter"/>
</dbReference>
<dbReference type="Proteomes" id="UP000813444">
    <property type="component" value="Unassembled WGS sequence"/>
</dbReference>
<keyword evidence="2" id="KW-0677">Repeat</keyword>
<keyword evidence="3" id="KW-0498">Mitosis</keyword>
<dbReference type="PANTHER" id="PTHR12558">
    <property type="entry name" value="CELL DIVISION CYCLE 16,23,27"/>
    <property type="match status" value="1"/>
</dbReference>
<keyword evidence="6" id="KW-0131">Cell cycle</keyword>
<keyword evidence="5 7" id="KW-0802">TPR repeat</keyword>
<dbReference type="Pfam" id="PF04049">
    <property type="entry name" value="ANAPC8"/>
    <property type="match status" value="1"/>
</dbReference>
<dbReference type="InterPro" id="IPR011990">
    <property type="entry name" value="TPR-like_helical_dom_sf"/>
</dbReference>
<sequence length="641" mass="73003">MQLGGERQLKIPPPNPTPSWPWTSHSYSIMDLSRSQILQLRCSLQQAVTSCSERCLYQSSKWAAEMLNALPENDDDEMVRIADTFTSSGASLRLQELRELPKYLQAKALFDCHEYQRCAAVFLPSQQPMLSKNTSNWSLPPSISQKALFLSLYALFMAGEKSKNEQLGQILGPFDNNSVANPQLMPIKIALHDWFERAESTPTMRETSQGWLEYLYGIVLARDSNHDHAIYWLLKSVALYPWNWGAWLELMDLIRDAQHLKQIQAELSPTLMGLIFSICCRQKMHLGSPSLIAELTQVQSIFPNSRFLQGLRALTHYQMRDTSVAATVFWSTLLSEPQRLDFIDHYSNALYIIDDRERLAFIAQLCSNMDRNRPETCCVMGNYYSLTGRHEDAIELFRKALILDRSNAGAWTLLGHEYFHLQNTHAAIECYRRAVCLNQHDYRSFVGLGQCYESMDKGTFAVYYHRRAAKLRPSDAGLWQSVSQSLVGLYLLPQAAKALMMALVHIGPSPISTTDRTVDRSYIWSKRIELLYQLANIYDRVNNRSVAMKCLELGMAEYSVLQHDRSIDESTMEDINNDIVPQARLLQARWAVDIGDFVKAHAAASQVDEESEHGADARRILELCAREQDTLCELGSSTSSR</sequence>
<feature type="repeat" description="TPR" evidence="7">
    <location>
        <begin position="408"/>
        <end position="441"/>
    </location>
</feature>
<dbReference type="OrthoDB" id="10262026at2759"/>
<dbReference type="GO" id="GO:0051301">
    <property type="term" value="P:cell division"/>
    <property type="evidence" value="ECO:0007669"/>
    <property type="project" value="UniProtKB-KW"/>
</dbReference>
<dbReference type="Pfam" id="PF13181">
    <property type="entry name" value="TPR_8"/>
    <property type="match status" value="2"/>
</dbReference>
<comment type="caution">
    <text evidence="9">The sequence shown here is derived from an EMBL/GenBank/DDBJ whole genome shotgun (WGS) entry which is preliminary data.</text>
</comment>
<keyword evidence="10" id="KW-1185">Reference proteome</keyword>
<dbReference type="SMART" id="SM00028">
    <property type="entry name" value="TPR"/>
    <property type="match status" value="4"/>
</dbReference>
<reference evidence="9" key="1">
    <citation type="journal article" date="2021" name="Nat. Commun.">
        <title>Genetic determinants of endophytism in the Arabidopsis root mycobiome.</title>
        <authorList>
            <person name="Mesny F."/>
            <person name="Miyauchi S."/>
            <person name="Thiergart T."/>
            <person name="Pickel B."/>
            <person name="Atanasova L."/>
            <person name="Karlsson M."/>
            <person name="Huettel B."/>
            <person name="Barry K.W."/>
            <person name="Haridas S."/>
            <person name="Chen C."/>
            <person name="Bauer D."/>
            <person name="Andreopoulos W."/>
            <person name="Pangilinan J."/>
            <person name="LaButti K."/>
            <person name="Riley R."/>
            <person name="Lipzen A."/>
            <person name="Clum A."/>
            <person name="Drula E."/>
            <person name="Henrissat B."/>
            <person name="Kohler A."/>
            <person name="Grigoriev I.V."/>
            <person name="Martin F.M."/>
            <person name="Hacquard S."/>
        </authorList>
    </citation>
    <scope>NUCLEOTIDE SEQUENCE</scope>
    <source>
        <strain evidence="9">MPI-CAGE-CH-0235</strain>
    </source>
</reference>
<dbReference type="AlphaFoldDB" id="A0A8K0T635"/>
<organism evidence="9 10">
    <name type="scientific">Stachybotrys elegans</name>
    <dbReference type="NCBI Taxonomy" id="80388"/>
    <lineage>
        <taxon>Eukaryota</taxon>
        <taxon>Fungi</taxon>
        <taxon>Dikarya</taxon>
        <taxon>Ascomycota</taxon>
        <taxon>Pezizomycotina</taxon>
        <taxon>Sordariomycetes</taxon>
        <taxon>Hypocreomycetidae</taxon>
        <taxon>Hypocreales</taxon>
        <taxon>Stachybotryaceae</taxon>
        <taxon>Stachybotrys</taxon>
    </lineage>
</organism>
<keyword evidence="1 9" id="KW-0132">Cell division</keyword>
<accession>A0A8K0T635</accession>
<dbReference type="Gene3D" id="1.25.40.10">
    <property type="entry name" value="Tetratricopeptide repeat domain"/>
    <property type="match status" value="2"/>
</dbReference>
<evidence type="ECO:0000256" key="7">
    <source>
        <dbReference type="PROSITE-ProRule" id="PRU00339"/>
    </source>
</evidence>
<protein>
    <submittedName>
        <fullName evidence="9">Cell division cycle protein-like protein 23</fullName>
    </submittedName>
</protein>
<dbReference type="InterPro" id="IPR019734">
    <property type="entry name" value="TPR_rpt"/>
</dbReference>
<evidence type="ECO:0000313" key="10">
    <source>
        <dbReference type="Proteomes" id="UP000813444"/>
    </source>
</evidence>
<name>A0A8K0T635_9HYPO</name>
<proteinExistence type="predicted"/>
<evidence type="ECO:0000313" key="9">
    <source>
        <dbReference type="EMBL" id="KAH7329485.1"/>
    </source>
</evidence>
<dbReference type="GO" id="GO:0045842">
    <property type="term" value="P:positive regulation of mitotic metaphase/anaphase transition"/>
    <property type="evidence" value="ECO:0007669"/>
    <property type="project" value="TreeGrafter"/>
</dbReference>
<dbReference type="PROSITE" id="PS50005">
    <property type="entry name" value="TPR"/>
    <property type="match status" value="2"/>
</dbReference>
<dbReference type="GO" id="GO:0005680">
    <property type="term" value="C:anaphase-promoting complex"/>
    <property type="evidence" value="ECO:0007669"/>
    <property type="project" value="InterPro"/>
</dbReference>
<dbReference type="GO" id="GO:0016567">
    <property type="term" value="P:protein ubiquitination"/>
    <property type="evidence" value="ECO:0007669"/>
    <property type="project" value="TreeGrafter"/>
</dbReference>
<evidence type="ECO:0000256" key="6">
    <source>
        <dbReference type="ARBA" id="ARBA00023306"/>
    </source>
</evidence>
<feature type="domain" description="Cdc23" evidence="8">
    <location>
        <begin position="39"/>
        <end position="313"/>
    </location>
</feature>
<dbReference type="SUPFAM" id="SSF48452">
    <property type="entry name" value="TPR-like"/>
    <property type="match status" value="2"/>
</dbReference>
<dbReference type="EMBL" id="JAGPNK010000001">
    <property type="protein sequence ID" value="KAH7329485.1"/>
    <property type="molecule type" value="Genomic_DNA"/>
</dbReference>